<reference evidence="5 6" key="1">
    <citation type="submission" date="2016-06" db="EMBL/GenBank/DDBJ databases">
        <authorList>
            <person name="Kjaerup R.B."/>
            <person name="Dalgaard T.S."/>
            <person name="Juul-Madsen H.R."/>
        </authorList>
    </citation>
    <scope>NUCLEOTIDE SEQUENCE [LARGE SCALE GENOMIC DNA]</scope>
    <source>
        <strain evidence="5 6">CECT 8886</strain>
    </source>
</reference>
<keyword evidence="1 5" id="KW-0808">Transferase</keyword>
<organism evidence="5 6">
    <name type="scientific">Marinomonas spartinae</name>
    <dbReference type="NCBI Taxonomy" id="1792290"/>
    <lineage>
        <taxon>Bacteria</taxon>
        <taxon>Pseudomonadati</taxon>
        <taxon>Pseudomonadota</taxon>
        <taxon>Gammaproteobacteria</taxon>
        <taxon>Oceanospirillales</taxon>
        <taxon>Oceanospirillaceae</taxon>
        <taxon>Marinomonas</taxon>
    </lineage>
</organism>
<accession>A0A1A8TN04</accession>
<dbReference type="InterPro" id="IPR016181">
    <property type="entry name" value="Acyl_CoA_acyltransferase"/>
</dbReference>
<evidence type="ECO:0000256" key="3">
    <source>
        <dbReference type="ARBA" id="ARBA00038502"/>
    </source>
</evidence>
<dbReference type="PANTHER" id="PTHR43792:SF8">
    <property type="entry name" value="[RIBOSOMAL PROTEIN US5]-ALANINE N-ACETYLTRANSFERASE"/>
    <property type="match status" value="1"/>
</dbReference>
<dbReference type="Gene3D" id="3.40.630.30">
    <property type="match status" value="1"/>
</dbReference>
<name>A0A1A8TN04_9GAMM</name>
<dbReference type="SUPFAM" id="SSF55729">
    <property type="entry name" value="Acyl-CoA N-acyltransferases (Nat)"/>
    <property type="match status" value="1"/>
</dbReference>
<dbReference type="EMBL" id="FLOB01000007">
    <property type="protein sequence ID" value="SBS34004.1"/>
    <property type="molecule type" value="Genomic_DNA"/>
</dbReference>
<dbReference type="RefSeq" id="WP_067017692.1">
    <property type="nucleotide sequence ID" value="NZ_FLOB01000007.1"/>
</dbReference>
<proteinExistence type="inferred from homology"/>
<gene>
    <name evidence="5" type="ORF">MSP8886_02924</name>
</gene>
<evidence type="ECO:0000256" key="1">
    <source>
        <dbReference type="ARBA" id="ARBA00022679"/>
    </source>
</evidence>
<comment type="similarity">
    <text evidence="3">Belongs to the acetyltransferase family. RimJ subfamily.</text>
</comment>
<evidence type="ECO:0000259" key="4">
    <source>
        <dbReference type="PROSITE" id="PS51186"/>
    </source>
</evidence>
<sequence>MNRLLKIQRASETDLEAILLFEFHNKTWFSEFLPSQVLMRQNERYFKQQLSGGQNLVQFLVYLHNGALVGRFSFQFLDPQHTVAEVSYRVAKQCSNRGIAQFALRSLLPILACYGINELYAQVSSENEASIRVLKSCGFEYSVTKEASIKMPSGIQDTVVYKWRVGSQERLQ</sequence>
<keyword evidence="2" id="KW-0012">Acyltransferase</keyword>
<dbReference type="InterPro" id="IPR000182">
    <property type="entry name" value="GNAT_dom"/>
</dbReference>
<keyword evidence="6" id="KW-1185">Reference proteome</keyword>
<protein>
    <submittedName>
        <fullName evidence="5">Acetyltransferase (GNAT) family protein</fullName>
    </submittedName>
</protein>
<dbReference type="PANTHER" id="PTHR43792">
    <property type="entry name" value="GNAT FAMILY, PUTATIVE (AFU_ORTHOLOGUE AFUA_3G00765)-RELATED-RELATED"/>
    <property type="match status" value="1"/>
</dbReference>
<dbReference type="Proteomes" id="UP000092544">
    <property type="component" value="Unassembled WGS sequence"/>
</dbReference>
<evidence type="ECO:0000256" key="2">
    <source>
        <dbReference type="ARBA" id="ARBA00023315"/>
    </source>
</evidence>
<evidence type="ECO:0000313" key="6">
    <source>
        <dbReference type="Proteomes" id="UP000092544"/>
    </source>
</evidence>
<dbReference type="STRING" id="1792290.MSP8886_02924"/>
<evidence type="ECO:0000313" key="5">
    <source>
        <dbReference type="EMBL" id="SBS34004.1"/>
    </source>
</evidence>
<dbReference type="GO" id="GO:0016747">
    <property type="term" value="F:acyltransferase activity, transferring groups other than amino-acyl groups"/>
    <property type="evidence" value="ECO:0007669"/>
    <property type="project" value="InterPro"/>
</dbReference>
<feature type="domain" description="N-acetyltransferase" evidence="4">
    <location>
        <begin position="5"/>
        <end position="166"/>
    </location>
</feature>
<dbReference type="OrthoDB" id="7852312at2"/>
<dbReference type="Pfam" id="PF13302">
    <property type="entry name" value="Acetyltransf_3"/>
    <property type="match status" value="1"/>
</dbReference>
<dbReference type="InterPro" id="IPR051531">
    <property type="entry name" value="N-acetyltransferase"/>
</dbReference>
<dbReference type="AlphaFoldDB" id="A0A1A8TN04"/>
<dbReference type="PROSITE" id="PS51186">
    <property type="entry name" value="GNAT"/>
    <property type="match status" value="1"/>
</dbReference>